<dbReference type="Gene3D" id="3.30.1330.40">
    <property type="entry name" value="RutC-like"/>
    <property type="match status" value="1"/>
</dbReference>
<name>A0ABX0J6Q3_9BACL</name>
<organism evidence="2 3">
    <name type="scientific">Paenibacillus agricola</name>
    <dbReference type="NCBI Taxonomy" id="2716264"/>
    <lineage>
        <taxon>Bacteria</taxon>
        <taxon>Bacillati</taxon>
        <taxon>Bacillota</taxon>
        <taxon>Bacilli</taxon>
        <taxon>Bacillales</taxon>
        <taxon>Paenibacillaceae</taxon>
        <taxon>Paenibacillus</taxon>
    </lineage>
</organism>
<dbReference type="PANTHER" id="PTHR11803:SF39">
    <property type="entry name" value="2-IMINOBUTANOATE_2-IMINOPROPANOATE DEAMINASE"/>
    <property type="match status" value="1"/>
</dbReference>
<evidence type="ECO:0000256" key="1">
    <source>
        <dbReference type="ARBA" id="ARBA00010552"/>
    </source>
</evidence>
<evidence type="ECO:0000313" key="2">
    <source>
        <dbReference type="EMBL" id="NHN31090.1"/>
    </source>
</evidence>
<proteinExistence type="inferred from homology"/>
<dbReference type="SUPFAM" id="SSF55298">
    <property type="entry name" value="YjgF-like"/>
    <property type="match status" value="1"/>
</dbReference>
<dbReference type="InterPro" id="IPR035959">
    <property type="entry name" value="RutC-like_sf"/>
</dbReference>
<evidence type="ECO:0000313" key="3">
    <source>
        <dbReference type="Proteomes" id="UP001165962"/>
    </source>
</evidence>
<dbReference type="EMBL" id="JAAOIW010000004">
    <property type="protein sequence ID" value="NHN31090.1"/>
    <property type="molecule type" value="Genomic_DNA"/>
</dbReference>
<gene>
    <name evidence="2" type="ORF">G9U52_14720</name>
</gene>
<accession>A0ABX0J6Q3</accession>
<comment type="caution">
    <text evidence="2">The sequence shown here is derived from an EMBL/GenBank/DDBJ whole genome shotgun (WGS) entry which is preliminary data.</text>
</comment>
<dbReference type="NCBIfam" id="TIGR00004">
    <property type="entry name" value="Rid family detoxifying hydrolase"/>
    <property type="match status" value="1"/>
</dbReference>
<sequence length="128" mass="14199">MMKTVYTENAPQAIGPYSQAVKAGTFLFLSGQIPVNPATNEVVEKDIVVQTKQVMNNIKAILDKESLTLDRIVKTTIFVTDMNQFATVNEIYGNFLGDHRPARSTVEVSRLPKDVLIEIEVVAYIGNI</sequence>
<dbReference type="InterPro" id="IPR006175">
    <property type="entry name" value="YjgF/YER057c/UK114"/>
</dbReference>
<dbReference type="CDD" id="cd00448">
    <property type="entry name" value="YjgF_YER057c_UK114_family"/>
    <property type="match status" value="1"/>
</dbReference>
<dbReference type="PANTHER" id="PTHR11803">
    <property type="entry name" value="2-IMINOBUTANOATE/2-IMINOPROPANOATE DEAMINASE RIDA"/>
    <property type="match status" value="1"/>
</dbReference>
<keyword evidence="3" id="KW-1185">Reference proteome</keyword>
<reference evidence="2" key="1">
    <citation type="submission" date="2020-03" db="EMBL/GenBank/DDBJ databases">
        <title>Draft sequencing of Paenibacilllus sp. S3N08.</title>
        <authorList>
            <person name="Kim D.-U."/>
        </authorList>
    </citation>
    <scope>NUCLEOTIDE SEQUENCE</scope>
    <source>
        <strain evidence="2">S3N08</strain>
    </source>
</reference>
<dbReference type="Proteomes" id="UP001165962">
    <property type="component" value="Unassembled WGS sequence"/>
</dbReference>
<comment type="similarity">
    <text evidence="1">Belongs to the RutC family.</text>
</comment>
<protein>
    <submittedName>
        <fullName evidence="2">RidA family protein</fullName>
    </submittedName>
</protein>
<dbReference type="InterPro" id="IPR019897">
    <property type="entry name" value="RidA_CS"/>
</dbReference>
<dbReference type="InterPro" id="IPR006056">
    <property type="entry name" value="RidA"/>
</dbReference>
<dbReference type="PROSITE" id="PS01094">
    <property type="entry name" value="UPF0076"/>
    <property type="match status" value="1"/>
</dbReference>
<dbReference type="Pfam" id="PF01042">
    <property type="entry name" value="Ribonuc_L-PSP"/>
    <property type="match status" value="1"/>
</dbReference>
<dbReference type="RefSeq" id="WP_166150819.1">
    <property type="nucleotide sequence ID" value="NZ_JAAOIW010000004.1"/>
</dbReference>